<dbReference type="AlphaFoldDB" id="A0A0F9KQ09"/>
<name>A0A0F9KQ09_9ZZZZ</name>
<feature type="region of interest" description="Disordered" evidence="1">
    <location>
        <begin position="266"/>
        <end position="294"/>
    </location>
</feature>
<reference evidence="2" key="1">
    <citation type="journal article" date="2015" name="Nature">
        <title>Complex archaea that bridge the gap between prokaryotes and eukaryotes.</title>
        <authorList>
            <person name="Spang A."/>
            <person name="Saw J.H."/>
            <person name="Jorgensen S.L."/>
            <person name="Zaremba-Niedzwiedzka K."/>
            <person name="Martijn J."/>
            <person name="Lind A.E."/>
            <person name="van Eijk R."/>
            <person name="Schleper C."/>
            <person name="Guy L."/>
            <person name="Ettema T.J."/>
        </authorList>
    </citation>
    <scope>NUCLEOTIDE SEQUENCE</scope>
</reference>
<protein>
    <submittedName>
        <fullName evidence="2">Uncharacterized protein</fullName>
    </submittedName>
</protein>
<comment type="caution">
    <text evidence="2">The sequence shown here is derived from an EMBL/GenBank/DDBJ whole genome shotgun (WGS) entry which is preliminary data.</text>
</comment>
<gene>
    <name evidence="2" type="ORF">LCGC14_1375920</name>
</gene>
<accession>A0A0F9KQ09</accession>
<dbReference type="EMBL" id="LAZR01008735">
    <property type="protein sequence ID" value="KKM76861.1"/>
    <property type="molecule type" value="Genomic_DNA"/>
</dbReference>
<evidence type="ECO:0000313" key="2">
    <source>
        <dbReference type="EMBL" id="KKM76861.1"/>
    </source>
</evidence>
<organism evidence="2">
    <name type="scientific">marine sediment metagenome</name>
    <dbReference type="NCBI Taxonomy" id="412755"/>
    <lineage>
        <taxon>unclassified sequences</taxon>
        <taxon>metagenomes</taxon>
        <taxon>ecological metagenomes</taxon>
    </lineage>
</organism>
<evidence type="ECO:0000256" key="1">
    <source>
        <dbReference type="SAM" id="MobiDB-lite"/>
    </source>
</evidence>
<sequence length="294" mass="32935">MTCTSDCVIMTMEDKTLEDARQGGIYSLWSNICLTALRSEVRIVTITSSPFGADEAGFTGGPPVRAISIDDEPGVQVVESGKADIEADDYEEMLKARIPLGNNPRKASYLSYRASGFSVRESCALVPVSFATVKKWRREDEEFREWESGEKLAWLQSNVAHDLTQMEFMRNFRLCLRLDKKVLYKAALSLSLLTDREMEVLKVIRKHYTPQDIMAVQRALVPEPDHMPPGSYKESITVTVEGRQVEGENARRLAARELLENFESGKRALDALPEPTEQSNGDKPLEGEILDSGN</sequence>
<proteinExistence type="predicted"/>